<dbReference type="PANTHER" id="PTHR42745">
    <property type="match status" value="1"/>
</dbReference>
<evidence type="ECO:0000259" key="6">
    <source>
        <dbReference type="PROSITE" id="PS51371"/>
    </source>
</evidence>
<dbReference type="InterPro" id="IPR046342">
    <property type="entry name" value="CBS_dom_sf"/>
</dbReference>
<reference evidence="9" key="1">
    <citation type="journal article" date="2019" name="Int. J. Syst. Evol. Microbiol.">
        <title>The Global Catalogue of Microorganisms (GCM) 10K type strain sequencing project: providing services to taxonomists for standard genome sequencing and annotation.</title>
        <authorList>
            <consortium name="The Broad Institute Genomics Platform"/>
            <consortium name="The Broad Institute Genome Sequencing Center for Infectious Disease"/>
            <person name="Wu L."/>
            <person name="Ma J."/>
        </authorList>
    </citation>
    <scope>NUCLEOTIDE SEQUENCE [LARGE SCALE GENOMIC DNA]</scope>
    <source>
        <strain evidence="9">FCH27</strain>
    </source>
</reference>
<dbReference type="NCBIfam" id="TIGR00393">
    <property type="entry name" value="kpsF"/>
    <property type="match status" value="1"/>
</dbReference>
<evidence type="ECO:0000256" key="4">
    <source>
        <dbReference type="PIRNR" id="PIRNR004692"/>
    </source>
</evidence>
<dbReference type="Pfam" id="PF00571">
    <property type="entry name" value="CBS"/>
    <property type="match status" value="2"/>
</dbReference>
<evidence type="ECO:0000256" key="3">
    <source>
        <dbReference type="ARBA" id="ARBA00023122"/>
    </source>
</evidence>
<dbReference type="PANTHER" id="PTHR42745:SF1">
    <property type="entry name" value="ARABINOSE 5-PHOSPHATE ISOMERASE KDSD"/>
    <property type="match status" value="1"/>
</dbReference>
<dbReference type="InterPro" id="IPR000644">
    <property type="entry name" value="CBS_dom"/>
</dbReference>
<dbReference type="CDD" id="cd05014">
    <property type="entry name" value="SIS_Kpsf"/>
    <property type="match status" value="1"/>
</dbReference>
<organism evidence="8 9">
    <name type="scientific">Nocardioides astragali</name>
    <dbReference type="NCBI Taxonomy" id="1776736"/>
    <lineage>
        <taxon>Bacteria</taxon>
        <taxon>Bacillati</taxon>
        <taxon>Actinomycetota</taxon>
        <taxon>Actinomycetes</taxon>
        <taxon>Propionibacteriales</taxon>
        <taxon>Nocardioidaceae</taxon>
        <taxon>Nocardioides</taxon>
    </lineage>
</organism>
<proteinExistence type="inferred from homology"/>
<keyword evidence="3 5" id="KW-0129">CBS domain</keyword>
<dbReference type="InterPro" id="IPR050986">
    <property type="entry name" value="GutQ/KpsF_isomerases"/>
</dbReference>
<comment type="similarity">
    <text evidence="1 4">Belongs to the SIS family. GutQ/KpsF subfamily.</text>
</comment>
<feature type="domain" description="SIS" evidence="7">
    <location>
        <begin position="31"/>
        <end position="174"/>
    </location>
</feature>
<evidence type="ECO:0000256" key="2">
    <source>
        <dbReference type="ARBA" id="ARBA00022737"/>
    </source>
</evidence>
<keyword evidence="2" id="KW-0677">Repeat</keyword>
<comment type="caution">
    <text evidence="8">The sequence shown here is derived from an EMBL/GenBank/DDBJ whole genome shotgun (WGS) entry which is preliminary data.</text>
</comment>
<name>A0ABW2N2Z0_9ACTN</name>
<protein>
    <submittedName>
        <fullName evidence="8">SIS domain-containing protein</fullName>
    </submittedName>
</protein>
<keyword evidence="9" id="KW-1185">Reference proteome</keyword>
<dbReference type="RefSeq" id="WP_255890694.1">
    <property type="nucleotide sequence ID" value="NZ_JAFMZM010000003.1"/>
</dbReference>
<dbReference type="CDD" id="cd04604">
    <property type="entry name" value="CBS_pair_SIS_assoc"/>
    <property type="match status" value="1"/>
</dbReference>
<dbReference type="Proteomes" id="UP001596524">
    <property type="component" value="Unassembled WGS sequence"/>
</dbReference>
<feature type="domain" description="CBS" evidence="6">
    <location>
        <begin position="268"/>
        <end position="320"/>
    </location>
</feature>
<gene>
    <name evidence="8" type="ORF">ACFQO6_07145</name>
</gene>
<dbReference type="Gene3D" id="3.40.50.10490">
    <property type="entry name" value="Glucose-6-phosphate isomerase like protein, domain 1"/>
    <property type="match status" value="1"/>
</dbReference>
<dbReference type="SUPFAM" id="SSF53697">
    <property type="entry name" value="SIS domain"/>
    <property type="match status" value="1"/>
</dbReference>
<sequence length="320" mass="32955">MVDPAARVLRIEAEALTAAADRLDEATYADAVKSMADTDGPILTTGVGTSGVVARKLAATLTSTGSRAVFLHPSDALHGQLGLLRERDVVVAISNSGETEEILAALPYLRSRNAQIIAIVGTADSTLGRSAAVVLDAFAEVEACPLNLAPTSSTTLALAVGDALAVSLMAYKDITAENFALNHPSGRLGRRLTLSVADLMQPVAAIGSVATSTSLLEVLACITSGGVGAAVVVDGDRLAGLITDGDVRRCLGRLDDTSISSVTAADVMTRDPEVVGAETAAYDALLTMEQRESQISVLPVVDGSRVVGIVRLHDLIRSGL</sequence>
<dbReference type="SMART" id="SM00116">
    <property type="entry name" value="CBS"/>
    <property type="match status" value="2"/>
</dbReference>
<dbReference type="InterPro" id="IPR046348">
    <property type="entry name" value="SIS_dom_sf"/>
</dbReference>
<dbReference type="PIRSF" id="PIRSF004692">
    <property type="entry name" value="KdsD_KpsF"/>
    <property type="match status" value="1"/>
</dbReference>
<dbReference type="InterPro" id="IPR001347">
    <property type="entry name" value="SIS_dom"/>
</dbReference>
<evidence type="ECO:0000313" key="8">
    <source>
        <dbReference type="EMBL" id="MFC7360043.1"/>
    </source>
</evidence>
<dbReference type="InterPro" id="IPR035474">
    <property type="entry name" value="SIS_Kpsf"/>
</dbReference>
<accession>A0ABW2N2Z0</accession>
<dbReference type="InterPro" id="IPR004800">
    <property type="entry name" value="KdsD/KpsF-type"/>
</dbReference>
<feature type="domain" description="CBS" evidence="6">
    <location>
        <begin position="200"/>
        <end position="257"/>
    </location>
</feature>
<evidence type="ECO:0000256" key="1">
    <source>
        <dbReference type="ARBA" id="ARBA00008165"/>
    </source>
</evidence>
<evidence type="ECO:0000256" key="5">
    <source>
        <dbReference type="PROSITE-ProRule" id="PRU00703"/>
    </source>
</evidence>
<dbReference type="EMBL" id="JBHTCH010000005">
    <property type="protein sequence ID" value="MFC7360043.1"/>
    <property type="molecule type" value="Genomic_DNA"/>
</dbReference>
<dbReference type="PROSITE" id="PS51464">
    <property type="entry name" value="SIS"/>
    <property type="match status" value="1"/>
</dbReference>
<dbReference type="Gene3D" id="3.10.580.10">
    <property type="entry name" value="CBS-domain"/>
    <property type="match status" value="1"/>
</dbReference>
<evidence type="ECO:0000313" key="9">
    <source>
        <dbReference type="Proteomes" id="UP001596524"/>
    </source>
</evidence>
<dbReference type="PROSITE" id="PS51371">
    <property type="entry name" value="CBS"/>
    <property type="match status" value="2"/>
</dbReference>
<evidence type="ECO:0000259" key="7">
    <source>
        <dbReference type="PROSITE" id="PS51464"/>
    </source>
</evidence>
<dbReference type="Pfam" id="PF01380">
    <property type="entry name" value="SIS"/>
    <property type="match status" value="1"/>
</dbReference>